<accession>A0A1V3XCC5</accession>
<dbReference type="Proteomes" id="UP000188532">
    <property type="component" value="Unassembled WGS sequence"/>
</dbReference>
<evidence type="ECO:0000313" key="1">
    <source>
        <dbReference type="EMBL" id="OOK76884.1"/>
    </source>
</evidence>
<evidence type="ECO:0000313" key="2">
    <source>
        <dbReference type="Proteomes" id="UP000188532"/>
    </source>
</evidence>
<reference evidence="1 2" key="1">
    <citation type="submission" date="2017-02" db="EMBL/GenBank/DDBJ databases">
        <title>Complete genome sequences of Mycobacterium kansasii strains isolated from rhesus macaques.</title>
        <authorList>
            <person name="Panda A."/>
            <person name="Nagaraj S."/>
            <person name="Zhao X."/>
            <person name="Tettelin H."/>
            <person name="Detolla L.J."/>
        </authorList>
    </citation>
    <scope>NUCLEOTIDE SEQUENCE [LARGE SCALE GENOMIC DNA]</scope>
    <source>
        <strain evidence="1 2">11-3469</strain>
    </source>
</reference>
<dbReference type="AlphaFoldDB" id="A0A1V3XCC5"/>
<protein>
    <submittedName>
        <fullName evidence="1">Uncharacterized protein</fullName>
    </submittedName>
</protein>
<sequence>MAADTSSAPAAAKAVVWATAAELASLMAEPMRARFPAAPDTMSVLVTTNDIPHLHSEASATDESYRDFGSLIAHSPSNFVTQIFLRGCKFQSAVEYPPRQPTAPP</sequence>
<name>A0A1V3XCC5_MYCKA</name>
<comment type="caution">
    <text evidence="1">The sequence shown here is derived from an EMBL/GenBank/DDBJ whole genome shotgun (WGS) entry which is preliminary data.</text>
</comment>
<proteinExistence type="predicted"/>
<gene>
    <name evidence="1" type="ORF">BZL29_3101</name>
</gene>
<dbReference type="EMBL" id="MVBN01000003">
    <property type="protein sequence ID" value="OOK76884.1"/>
    <property type="molecule type" value="Genomic_DNA"/>
</dbReference>
<organism evidence="1 2">
    <name type="scientific">Mycobacterium kansasii</name>
    <dbReference type="NCBI Taxonomy" id="1768"/>
    <lineage>
        <taxon>Bacteria</taxon>
        <taxon>Bacillati</taxon>
        <taxon>Actinomycetota</taxon>
        <taxon>Actinomycetes</taxon>
        <taxon>Mycobacteriales</taxon>
        <taxon>Mycobacteriaceae</taxon>
        <taxon>Mycobacterium</taxon>
    </lineage>
</organism>